<evidence type="ECO:0000256" key="5">
    <source>
        <dbReference type="PIRSR" id="PIRSR606225-1"/>
    </source>
</evidence>
<feature type="region of interest" description="Disordered" evidence="8">
    <location>
        <begin position="308"/>
        <end position="337"/>
    </location>
</feature>
<dbReference type="GO" id="GO:0000455">
    <property type="term" value="P:enzyme-directed rRNA pseudouridine synthesis"/>
    <property type="evidence" value="ECO:0007669"/>
    <property type="project" value="UniProtKB-ARBA"/>
</dbReference>
<dbReference type="PROSITE" id="PS50889">
    <property type="entry name" value="S4"/>
    <property type="match status" value="1"/>
</dbReference>
<gene>
    <name evidence="10" type="ORF">E6H02_03010</name>
</gene>
<keyword evidence="3 6" id="KW-0694">RNA-binding</keyword>
<name>A0A537M2V5_9BACT</name>
<evidence type="ECO:0000313" key="11">
    <source>
        <dbReference type="Proteomes" id="UP000320393"/>
    </source>
</evidence>
<dbReference type="PANTHER" id="PTHR21600:SF44">
    <property type="entry name" value="RIBOSOMAL LARGE SUBUNIT PSEUDOURIDINE SYNTHASE D"/>
    <property type="match status" value="1"/>
</dbReference>
<comment type="caution">
    <text evidence="10">The sequence shown here is derived from an EMBL/GenBank/DDBJ whole genome shotgun (WGS) entry which is preliminary data.</text>
</comment>
<evidence type="ECO:0000256" key="2">
    <source>
        <dbReference type="ARBA" id="ARBA00010876"/>
    </source>
</evidence>
<evidence type="ECO:0000256" key="7">
    <source>
        <dbReference type="RuleBase" id="RU362028"/>
    </source>
</evidence>
<dbReference type="InterPro" id="IPR006145">
    <property type="entry name" value="PsdUridine_synth_RsuA/RluA"/>
</dbReference>
<dbReference type="GO" id="GO:0003723">
    <property type="term" value="F:RNA binding"/>
    <property type="evidence" value="ECO:0007669"/>
    <property type="project" value="UniProtKB-KW"/>
</dbReference>
<dbReference type="Gene3D" id="3.30.2350.10">
    <property type="entry name" value="Pseudouridine synthase"/>
    <property type="match status" value="1"/>
</dbReference>
<comment type="catalytic activity">
    <reaction evidence="1 7">
        <text>a uridine in RNA = a pseudouridine in RNA</text>
        <dbReference type="Rhea" id="RHEA:48348"/>
        <dbReference type="Rhea" id="RHEA-COMP:12068"/>
        <dbReference type="Rhea" id="RHEA-COMP:12069"/>
        <dbReference type="ChEBI" id="CHEBI:65314"/>
        <dbReference type="ChEBI" id="CHEBI:65315"/>
    </reaction>
</comment>
<dbReference type="PROSITE" id="PS01129">
    <property type="entry name" value="PSI_RLU"/>
    <property type="match status" value="1"/>
</dbReference>
<feature type="active site" evidence="5">
    <location>
        <position position="147"/>
    </location>
</feature>
<proteinExistence type="inferred from homology"/>
<keyword evidence="4 7" id="KW-0413">Isomerase</keyword>
<dbReference type="Pfam" id="PF01479">
    <property type="entry name" value="S4"/>
    <property type="match status" value="1"/>
</dbReference>
<evidence type="ECO:0000259" key="9">
    <source>
        <dbReference type="SMART" id="SM00363"/>
    </source>
</evidence>
<dbReference type="CDD" id="cd00165">
    <property type="entry name" value="S4"/>
    <property type="match status" value="1"/>
</dbReference>
<dbReference type="InterPro" id="IPR036986">
    <property type="entry name" value="S4_RNA-bd_sf"/>
</dbReference>
<organism evidence="10 11">
    <name type="scientific">Candidatus Segetimicrobium genomatis</name>
    <dbReference type="NCBI Taxonomy" id="2569760"/>
    <lineage>
        <taxon>Bacteria</taxon>
        <taxon>Bacillati</taxon>
        <taxon>Candidatus Sysuimicrobiota</taxon>
        <taxon>Candidatus Sysuimicrobiia</taxon>
        <taxon>Candidatus Sysuimicrobiales</taxon>
        <taxon>Candidatus Segetimicrobiaceae</taxon>
        <taxon>Candidatus Segetimicrobium</taxon>
    </lineage>
</organism>
<dbReference type="PANTHER" id="PTHR21600">
    <property type="entry name" value="MITOCHONDRIAL RNA PSEUDOURIDINE SYNTHASE"/>
    <property type="match status" value="1"/>
</dbReference>
<feature type="domain" description="RNA-binding S4" evidence="9">
    <location>
        <begin position="24"/>
        <end position="88"/>
    </location>
</feature>
<dbReference type="Proteomes" id="UP000320393">
    <property type="component" value="Unassembled WGS sequence"/>
</dbReference>
<dbReference type="Pfam" id="PF00849">
    <property type="entry name" value="PseudoU_synth_2"/>
    <property type="match status" value="1"/>
</dbReference>
<evidence type="ECO:0000313" key="10">
    <source>
        <dbReference type="EMBL" id="TMJ14611.1"/>
    </source>
</evidence>
<dbReference type="SUPFAM" id="SSF55120">
    <property type="entry name" value="Pseudouridine synthase"/>
    <property type="match status" value="1"/>
</dbReference>
<comment type="function">
    <text evidence="7">Responsible for synthesis of pseudouridine from uracil.</text>
</comment>
<dbReference type="InterPro" id="IPR050188">
    <property type="entry name" value="RluA_PseudoU_synthase"/>
</dbReference>
<dbReference type="SUPFAM" id="SSF55174">
    <property type="entry name" value="Alpha-L RNA-binding motif"/>
    <property type="match status" value="1"/>
</dbReference>
<dbReference type="FunFam" id="3.30.2350.10:FF:000006">
    <property type="entry name" value="Pseudouridine synthase"/>
    <property type="match status" value="1"/>
</dbReference>
<dbReference type="CDD" id="cd02869">
    <property type="entry name" value="PseudoU_synth_RluA_like"/>
    <property type="match status" value="1"/>
</dbReference>
<evidence type="ECO:0000256" key="8">
    <source>
        <dbReference type="SAM" id="MobiDB-lite"/>
    </source>
</evidence>
<evidence type="ECO:0000256" key="1">
    <source>
        <dbReference type="ARBA" id="ARBA00000073"/>
    </source>
</evidence>
<evidence type="ECO:0000256" key="6">
    <source>
        <dbReference type="PROSITE-ProRule" id="PRU00182"/>
    </source>
</evidence>
<dbReference type="GO" id="GO:0120159">
    <property type="term" value="F:rRNA pseudouridine synthase activity"/>
    <property type="evidence" value="ECO:0007669"/>
    <property type="project" value="UniProtKB-ARBA"/>
</dbReference>
<dbReference type="InterPro" id="IPR020103">
    <property type="entry name" value="PsdUridine_synth_cat_dom_sf"/>
</dbReference>
<dbReference type="InterPro" id="IPR002942">
    <property type="entry name" value="S4_RNA-bd"/>
</dbReference>
<dbReference type="NCBIfam" id="TIGR00005">
    <property type="entry name" value="rluA_subfam"/>
    <property type="match status" value="1"/>
</dbReference>
<dbReference type="AlphaFoldDB" id="A0A537M2V5"/>
<dbReference type="EC" id="5.4.99.-" evidence="7"/>
<evidence type="ECO:0000256" key="3">
    <source>
        <dbReference type="ARBA" id="ARBA00022884"/>
    </source>
</evidence>
<dbReference type="InterPro" id="IPR006224">
    <property type="entry name" value="PsdUridine_synth_RluA-like_CS"/>
</dbReference>
<dbReference type="Gene3D" id="3.10.290.10">
    <property type="entry name" value="RNA-binding S4 domain"/>
    <property type="match status" value="1"/>
</dbReference>
<sequence length="337" mass="36604">MDPTAESDVQEGPAFEAAAAERGRRLDVVVAERFPGYSRSRVAVLAGRGQVLVDGRPRKPAFRLRAGQRVRVLAPISDPVAVAPQSIPLAIVHEDADVLVIDKPAGMTVHPAPGHPRDTLVNAVLAHVPELSGIAGSLRPGVVHRLDKDTSGLLVIAKTDAAYRSLVAQLRARTVTRVYLALVRGTVRRERGAITAPIGRHPIHRTRMAVVAHGRPAVTHFAVLERFPGATLVECRLETGRTHQIRVHLRHIGHPVLGDPVYGERRAEIARQALHAARLEFTHPRTGEPIVCTAPPPEDYARLLEILRGGNSPGAPSGRARSRKREVLGAMDRRSLR</sequence>
<dbReference type="InterPro" id="IPR006225">
    <property type="entry name" value="PsdUridine_synth_RluC/D"/>
</dbReference>
<dbReference type="EMBL" id="VBAM01000097">
    <property type="protein sequence ID" value="TMJ14611.1"/>
    <property type="molecule type" value="Genomic_DNA"/>
</dbReference>
<reference evidence="10 11" key="1">
    <citation type="journal article" date="2019" name="Nat. Microbiol.">
        <title>Mediterranean grassland soil C-N compound turnover is dependent on rainfall and depth, and is mediated by genomically divergent microorganisms.</title>
        <authorList>
            <person name="Diamond S."/>
            <person name="Andeer P.F."/>
            <person name="Li Z."/>
            <person name="Crits-Christoph A."/>
            <person name="Burstein D."/>
            <person name="Anantharaman K."/>
            <person name="Lane K.R."/>
            <person name="Thomas B.C."/>
            <person name="Pan C."/>
            <person name="Northen T.R."/>
            <person name="Banfield J.F."/>
        </authorList>
    </citation>
    <scope>NUCLEOTIDE SEQUENCE [LARGE SCALE GENOMIC DNA]</scope>
    <source>
        <strain evidence="10">NP_5</strain>
    </source>
</reference>
<dbReference type="SMART" id="SM00363">
    <property type="entry name" value="S4"/>
    <property type="match status" value="1"/>
</dbReference>
<accession>A0A537M2V5</accession>
<protein>
    <recommendedName>
        <fullName evidence="7">Pseudouridine synthase</fullName>
        <ecNumber evidence="7">5.4.99.-</ecNumber>
    </recommendedName>
</protein>
<feature type="compositionally biased region" description="Basic and acidic residues" evidence="8">
    <location>
        <begin position="325"/>
        <end position="337"/>
    </location>
</feature>
<evidence type="ECO:0000256" key="4">
    <source>
        <dbReference type="ARBA" id="ARBA00023235"/>
    </source>
</evidence>
<comment type="similarity">
    <text evidence="2 7">Belongs to the pseudouridine synthase RluA family.</text>
</comment>